<comment type="catalytic activity">
    <reaction evidence="5">
        <text>alpha-D-glucose = beta-D-glucose</text>
        <dbReference type="Rhea" id="RHEA:10264"/>
        <dbReference type="ChEBI" id="CHEBI:15903"/>
        <dbReference type="ChEBI" id="CHEBI:17925"/>
        <dbReference type="EC" id="5.1.3.3"/>
    </reaction>
</comment>
<feature type="signal peptide" evidence="6">
    <location>
        <begin position="1"/>
        <end position="29"/>
    </location>
</feature>
<dbReference type="InterPro" id="IPR047215">
    <property type="entry name" value="Galactose_mutarotase-like"/>
</dbReference>
<dbReference type="EC" id="5.1.3.3" evidence="5"/>
<dbReference type="Proteomes" id="UP000765338">
    <property type="component" value="Unassembled WGS sequence"/>
</dbReference>
<dbReference type="InterPro" id="IPR014718">
    <property type="entry name" value="GH-type_carb-bd"/>
</dbReference>
<dbReference type="EMBL" id="PDLY01000003">
    <property type="protein sequence ID" value="MBA5727500.1"/>
    <property type="molecule type" value="Genomic_DNA"/>
</dbReference>
<gene>
    <name evidence="7" type="ORF">CPA56_05840</name>
</gene>
<feature type="chain" id="PRO_5047090935" description="Aldose 1-epimerase" evidence="6">
    <location>
        <begin position="30"/>
        <end position="390"/>
    </location>
</feature>
<dbReference type="NCBIfam" id="NF008277">
    <property type="entry name" value="PRK11055.1"/>
    <property type="match status" value="1"/>
</dbReference>
<evidence type="ECO:0000256" key="3">
    <source>
        <dbReference type="ARBA" id="ARBA00023235"/>
    </source>
</evidence>
<dbReference type="CDD" id="cd09019">
    <property type="entry name" value="galactose_mutarotase_like"/>
    <property type="match status" value="1"/>
</dbReference>
<keyword evidence="3 5" id="KW-0413">Isomerase</keyword>
<comment type="similarity">
    <text evidence="2 5">Belongs to the aldose epimerase family.</text>
</comment>
<dbReference type="InterPro" id="IPR008183">
    <property type="entry name" value="Aldose_1/G6P_1-epimerase"/>
</dbReference>
<keyword evidence="8" id="KW-1185">Reference proteome</keyword>
<proteinExistence type="inferred from homology"/>
<comment type="pathway">
    <text evidence="1 5">Carbohydrate metabolism; hexose metabolism.</text>
</comment>
<dbReference type="InterPro" id="IPR011013">
    <property type="entry name" value="Gal_mutarotase_sf_dom"/>
</dbReference>
<dbReference type="PANTHER" id="PTHR10091:SF0">
    <property type="entry name" value="GALACTOSE MUTAROTASE"/>
    <property type="match status" value="1"/>
</dbReference>
<name>A0ABR5ZTC0_9PROT</name>
<keyword evidence="4 5" id="KW-0119">Carbohydrate metabolism</keyword>
<sequence length="390" mass="42484">MSRFQKGRNWLLSASALVASLAISGIASAAPTVQVKDWGKLSTGQKVKAITLTNDHGLKVTVLSYGAIIHEVDVPDRLGRLGNVALGFPDIAAYENHNSDPHFGAVLGRVANRIAGGVFTLDGQTYHTSVNEGPNTLHGGTEGFDRKLWTIQRKGVDSQGAYVVLKLVSEDGDQGFPGDLTTLATYRLNANDTLSLKFKAKVKKNPTVVNLSTHNYWNLNGEGSGTIAPEVVQIYADRYLRTNDQSIPTGELASVDGTPFDFRQPRAVGDGLLSRDPQMVPQGGYDKCMVLIGPSQPGNTERVVARVTDPRSGRVMEVATNMPGMQFYSANHLYGNYQGTSGRPYNKWDALAFEPEFYPNSPNTPSFPSIELKPGQTYDYGMSFHFTHQQ</sequence>
<evidence type="ECO:0000313" key="8">
    <source>
        <dbReference type="Proteomes" id="UP000765338"/>
    </source>
</evidence>
<accession>A0ABR5ZTC0</accession>
<dbReference type="SUPFAM" id="SSF74650">
    <property type="entry name" value="Galactose mutarotase-like"/>
    <property type="match status" value="1"/>
</dbReference>
<evidence type="ECO:0000256" key="6">
    <source>
        <dbReference type="SAM" id="SignalP"/>
    </source>
</evidence>
<dbReference type="PIRSF" id="PIRSF005096">
    <property type="entry name" value="GALM"/>
    <property type="match status" value="1"/>
</dbReference>
<dbReference type="Pfam" id="PF01263">
    <property type="entry name" value="Aldose_epim"/>
    <property type="match status" value="1"/>
</dbReference>
<evidence type="ECO:0000256" key="1">
    <source>
        <dbReference type="ARBA" id="ARBA00005028"/>
    </source>
</evidence>
<dbReference type="RefSeq" id="WP_182041091.1">
    <property type="nucleotide sequence ID" value="NZ_PDLY01000003.1"/>
</dbReference>
<evidence type="ECO:0000256" key="2">
    <source>
        <dbReference type="ARBA" id="ARBA00006206"/>
    </source>
</evidence>
<keyword evidence="6" id="KW-0732">Signal</keyword>
<evidence type="ECO:0000256" key="4">
    <source>
        <dbReference type="ARBA" id="ARBA00023277"/>
    </source>
</evidence>
<dbReference type="Gene3D" id="2.70.98.10">
    <property type="match status" value="1"/>
</dbReference>
<evidence type="ECO:0000256" key="5">
    <source>
        <dbReference type="PIRNR" id="PIRNR005096"/>
    </source>
</evidence>
<dbReference type="PANTHER" id="PTHR10091">
    <property type="entry name" value="ALDOSE-1-EPIMERASE"/>
    <property type="match status" value="1"/>
</dbReference>
<comment type="caution">
    <text evidence="7">The sequence shown here is derived from an EMBL/GenBank/DDBJ whole genome shotgun (WGS) entry which is preliminary data.</text>
</comment>
<reference evidence="7 8" key="1">
    <citation type="submission" date="2017-10" db="EMBL/GenBank/DDBJ databases">
        <authorList>
            <person name="Jakob F."/>
        </authorList>
    </citation>
    <scope>NUCLEOTIDE SEQUENCE [LARGE SCALE GENOMIC DNA]</scope>
    <source>
        <strain evidence="7 8">TMW 2.1889</strain>
    </source>
</reference>
<evidence type="ECO:0000313" key="7">
    <source>
        <dbReference type="EMBL" id="MBA5727500.1"/>
    </source>
</evidence>
<protein>
    <recommendedName>
        <fullName evidence="5">Aldose 1-epimerase</fullName>
        <ecNumber evidence="5">5.1.3.3</ecNumber>
    </recommendedName>
</protein>
<dbReference type="InterPro" id="IPR015443">
    <property type="entry name" value="Aldose_1-epimerase"/>
</dbReference>
<organism evidence="7 8">
    <name type="scientific">Bombella mellum</name>
    <dbReference type="NCBI Taxonomy" id="2039288"/>
    <lineage>
        <taxon>Bacteria</taxon>
        <taxon>Pseudomonadati</taxon>
        <taxon>Pseudomonadota</taxon>
        <taxon>Alphaproteobacteria</taxon>
        <taxon>Acetobacterales</taxon>
        <taxon>Acetobacteraceae</taxon>
        <taxon>Bombella</taxon>
    </lineage>
</organism>